<feature type="domain" description="EF-hand" evidence="10">
    <location>
        <begin position="15"/>
        <end position="50"/>
    </location>
</feature>
<dbReference type="CDD" id="cd00051">
    <property type="entry name" value="EFh"/>
    <property type="match status" value="1"/>
</dbReference>
<dbReference type="Pfam" id="PF01694">
    <property type="entry name" value="Rhomboid"/>
    <property type="match status" value="1"/>
</dbReference>
<dbReference type="Proteomes" id="UP000276776">
    <property type="component" value="Unassembled WGS sequence"/>
</dbReference>
<dbReference type="InterPro" id="IPR035952">
    <property type="entry name" value="Rhomboid-like_sf"/>
</dbReference>
<dbReference type="SMART" id="SM00054">
    <property type="entry name" value="EFh"/>
    <property type="match status" value="2"/>
</dbReference>
<keyword evidence="12" id="KW-1185">Reference proteome</keyword>
<evidence type="ECO:0000313" key="13">
    <source>
        <dbReference type="WBParaSite" id="TCLT_0000621601-mRNA-1"/>
    </source>
</evidence>
<organism evidence="13">
    <name type="scientific">Thelazia callipaeda</name>
    <name type="common">Oriental eyeworm</name>
    <name type="synonym">Parasitic nematode</name>
    <dbReference type="NCBI Taxonomy" id="103827"/>
    <lineage>
        <taxon>Eukaryota</taxon>
        <taxon>Metazoa</taxon>
        <taxon>Ecdysozoa</taxon>
        <taxon>Nematoda</taxon>
        <taxon>Chromadorea</taxon>
        <taxon>Rhabditida</taxon>
        <taxon>Spirurina</taxon>
        <taxon>Spiruromorpha</taxon>
        <taxon>Thelazioidea</taxon>
        <taxon>Thelaziidae</taxon>
        <taxon>Thelazia</taxon>
    </lineage>
</organism>
<evidence type="ECO:0000256" key="8">
    <source>
        <dbReference type="PIRSR" id="PIRSR037470-50"/>
    </source>
</evidence>
<evidence type="ECO:0000256" key="7">
    <source>
        <dbReference type="PIRNR" id="PIRNR037470"/>
    </source>
</evidence>
<evidence type="ECO:0000256" key="5">
    <source>
        <dbReference type="ARBA" id="ARBA00022989"/>
    </source>
</evidence>
<keyword evidence="3 9" id="KW-0812">Transmembrane</keyword>
<dbReference type="STRING" id="103827.A0A0N5D0A2"/>
<dbReference type="Gene3D" id="1.10.238.10">
    <property type="entry name" value="EF-hand"/>
    <property type="match status" value="1"/>
</dbReference>
<dbReference type="InterPro" id="IPR011992">
    <property type="entry name" value="EF-hand-dom_pair"/>
</dbReference>
<gene>
    <name evidence="11" type="ORF">TCLT_LOCUS6205</name>
</gene>
<feature type="transmembrane region" description="Helical" evidence="9">
    <location>
        <begin position="168"/>
        <end position="186"/>
    </location>
</feature>
<feature type="transmembrane region" description="Helical" evidence="9">
    <location>
        <begin position="231"/>
        <end position="251"/>
    </location>
</feature>
<evidence type="ECO:0000256" key="9">
    <source>
        <dbReference type="SAM" id="Phobius"/>
    </source>
</evidence>
<comment type="similarity">
    <text evidence="2 7">Belongs to the peptidase S54 family.</text>
</comment>
<dbReference type="Pfam" id="PF13499">
    <property type="entry name" value="EF-hand_7"/>
    <property type="match status" value="1"/>
</dbReference>
<dbReference type="GO" id="GO:0016020">
    <property type="term" value="C:membrane"/>
    <property type="evidence" value="ECO:0007669"/>
    <property type="project" value="UniProtKB-SubCell"/>
</dbReference>
<evidence type="ECO:0000256" key="2">
    <source>
        <dbReference type="ARBA" id="ARBA00009045"/>
    </source>
</evidence>
<evidence type="ECO:0000256" key="1">
    <source>
        <dbReference type="ARBA" id="ARBA00004141"/>
    </source>
</evidence>
<keyword evidence="6 9" id="KW-0472">Membrane</keyword>
<feature type="transmembrane region" description="Helical" evidence="9">
    <location>
        <begin position="123"/>
        <end position="139"/>
    </location>
</feature>
<dbReference type="InterPro" id="IPR022764">
    <property type="entry name" value="Peptidase_S54_rhomboid_dom"/>
</dbReference>
<dbReference type="PROSITE" id="PS00018">
    <property type="entry name" value="EF_HAND_1"/>
    <property type="match status" value="1"/>
</dbReference>
<evidence type="ECO:0000313" key="12">
    <source>
        <dbReference type="Proteomes" id="UP000276776"/>
    </source>
</evidence>
<evidence type="ECO:0000313" key="11">
    <source>
        <dbReference type="EMBL" id="VDN03536.1"/>
    </source>
</evidence>
<feature type="domain" description="EF-hand" evidence="10">
    <location>
        <begin position="53"/>
        <end position="88"/>
    </location>
</feature>
<dbReference type="PANTHER" id="PTHR45840">
    <property type="entry name" value="RHOMBOID-RELATED PROTEIN"/>
    <property type="match status" value="1"/>
</dbReference>
<dbReference type="GO" id="GO:0004252">
    <property type="term" value="F:serine-type endopeptidase activity"/>
    <property type="evidence" value="ECO:0007669"/>
    <property type="project" value="UniProtKB-UniRule"/>
</dbReference>
<feature type="active site" description="Nucleophile" evidence="8">
    <location>
        <position position="235"/>
    </location>
</feature>
<comment type="subcellular location">
    <subcellularLocation>
        <location evidence="1">Membrane</location>
        <topology evidence="1">Multi-pass membrane protein</topology>
    </subcellularLocation>
</comment>
<dbReference type="AlphaFoldDB" id="A0A0N5D0A2"/>
<evidence type="ECO:0000259" key="10">
    <source>
        <dbReference type="PROSITE" id="PS50222"/>
    </source>
</evidence>
<keyword evidence="5 9" id="KW-1133">Transmembrane helix</keyword>
<dbReference type="EMBL" id="UYYF01004397">
    <property type="protein sequence ID" value="VDN03536.1"/>
    <property type="molecule type" value="Genomic_DNA"/>
</dbReference>
<name>A0A0N5D0A2_THECL</name>
<dbReference type="PANTHER" id="PTHR45840:SF9">
    <property type="entry name" value="INACTIVE RHOMBOID-RELATED PROTEIN 2"/>
    <property type="match status" value="1"/>
</dbReference>
<feature type="transmembrane region" description="Helical" evidence="9">
    <location>
        <begin position="324"/>
        <end position="345"/>
    </location>
</feature>
<evidence type="ECO:0000256" key="6">
    <source>
        <dbReference type="ARBA" id="ARBA00023136"/>
    </source>
</evidence>
<feature type="transmembrane region" description="Helical" evidence="9">
    <location>
        <begin position="295"/>
        <end position="312"/>
    </location>
</feature>
<dbReference type="PROSITE" id="PS50222">
    <property type="entry name" value="EF_HAND_2"/>
    <property type="match status" value="2"/>
</dbReference>
<keyword evidence="4" id="KW-0106">Calcium</keyword>
<dbReference type="GO" id="GO:0005509">
    <property type="term" value="F:calcium ion binding"/>
    <property type="evidence" value="ECO:0007669"/>
    <property type="project" value="InterPro"/>
</dbReference>
<feature type="transmembrane region" description="Helical" evidence="9">
    <location>
        <begin position="263"/>
        <end position="283"/>
    </location>
</feature>
<evidence type="ECO:0000256" key="3">
    <source>
        <dbReference type="ARBA" id="ARBA00022692"/>
    </source>
</evidence>
<dbReference type="InterPro" id="IPR018247">
    <property type="entry name" value="EF_Hand_1_Ca_BS"/>
</dbReference>
<dbReference type="InterPro" id="IPR051739">
    <property type="entry name" value="Rhomboid_IM_Serine_Proteases"/>
</dbReference>
<dbReference type="Gene3D" id="1.20.1540.10">
    <property type="entry name" value="Rhomboid-like"/>
    <property type="match status" value="1"/>
</dbReference>
<proteinExistence type="inferred from homology"/>
<feature type="transmembrane region" description="Helical" evidence="9">
    <location>
        <begin position="207"/>
        <end position="225"/>
    </location>
</feature>
<evidence type="ECO:0000256" key="4">
    <source>
        <dbReference type="ARBA" id="ARBA00022837"/>
    </source>
</evidence>
<dbReference type="SUPFAM" id="SSF47473">
    <property type="entry name" value="EF-hand"/>
    <property type="match status" value="1"/>
</dbReference>
<dbReference type="OrthoDB" id="418595at2759"/>
<dbReference type="InterPro" id="IPR017213">
    <property type="entry name" value="Peptidase_S54_rhomboid_met"/>
</dbReference>
<dbReference type="SUPFAM" id="SSF144091">
    <property type="entry name" value="Rhomboid-like"/>
    <property type="match status" value="1"/>
</dbReference>
<accession>A0A0N5D0A2</accession>
<dbReference type="PIRSF" id="PIRSF037470">
    <property type="entry name" value="Rhomboid"/>
    <property type="match status" value="1"/>
</dbReference>
<dbReference type="InterPro" id="IPR002048">
    <property type="entry name" value="EF_hand_dom"/>
</dbReference>
<reference evidence="13" key="1">
    <citation type="submission" date="2017-02" db="UniProtKB">
        <authorList>
            <consortium name="WormBaseParasite"/>
        </authorList>
    </citation>
    <scope>IDENTIFICATION</scope>
</reference>
<dbReference type="WBParaSite" id="TCLT_0000621601-mRNA-1">
    <property type="protein sequence ID" value="TCLT_0000621601-mRNA-1"/>
    <property type="gene ID" value="TCLT_0000621601"/>
</dbReference>
<protein>
    <submittedName>
        <fullName evidence="13">Rhomboid protease</fullName>
    </submittedName>
</protein>
<sequence>MANIEEARNEHLPTENHQPWISIFHKFDTNYDGYIPTSDLKRFVHSSAASFGLTKEQAIELLENVDKNRDHLVDFAEFCTLMSRAKKLRMRHVLFRAAQMVVPKSERTAPFNYLQQYNCCPPPLFMLGICILQVVVYIYEKVEFESGTNSTLTVQSVLMFDISKTEQVWRYITYMLIHFGIMHLIFNLLGQITLGIPLELVHKSWRIATVYLSGVVAGALLHHIFDPKINLIGASGGVYALLAAHIAELLVNWSEMECALCRAFGLAVLISIDISLVIFSHYYFQEEGIYKVSHATHIGGFIAGILMGTTVLRNFRTKKWERVIWWLALATAILLFIVSVTFQIMSHV</sequence>
<reference evidence="11 12" key="2">
    <citation type="submission" date="2018-11" db="EMBL/GenBank/DDBJ databases">
        <authorList>
            <consortium name="Pathogen Informatics"/>
        </authorList>
    </citation>
    <scope>NUCLEOTIDE SEQUENCE [LARGE SCALE GENOMIC DNA]</scope>
</reference>
<feature type="active site" evidence="8">
    <location>
        <position position="297"/>
    </location>
</feature>
<dbReference type="OMA" id="WIAVIFY"/>